<dbReference type="Proteomes" id="UP000432015">
    <property type="component" value="Unassembled WGS sequence"/>
</dbReference>
<proteinExistence type="predicted"/>
<evidence type="ECO:0000259" key="1">
    <source>
        <dbReference type="Pfam" id="PF05057"/>
    </source>
</evidence>
<protein>
    <recommendedName>
        <fullName evidence="1">DUF676 domain-containing protein</fullName>
    </recommendedName>
</protein>
<dbReference type="InterPro" id="IPR029058">
    <property type="entry name" value="AB_hydrolase_fold"/>
</dbReference>
<accession>A0A7K1LAC4</accession>
<reference evidence="2 3" key="1">
    <citation type="submission" date="2019-11" db="EMBL/GenBank/DDBJ databases">
        <authorList>
            <person name="Cao P."/>
        </authorList>
    </citation>
    <scope>NUCLEOTIDE SEQUENCE [LARGE SCALE GENOMIC DNA]</scope>
    <source>
        <strain evidence="2 3">NEAU-AAG5</strain>
    </source>
</reference>
<feature type="domain" description="DUF676" evidence="1">
    <location>
        <begin position="120"/>
        <end position="187"/>
    </location>
</feature>
<organism evidence="2 3">
    <name type="scientific">Actinomadura litoris</name>
    <dbReference type="NCBI Taxonomy" id="2678616"/>
    <lineage>
        <taxon>Bacteria</taxon>
        <taxon>Bacillati</taxon>
        <taxon>Actinomycetota</taxon>
        <taxon>Actinomycetes</taxon>
        <taxon>Streptosporangiales</taxon>
        <taxon>Thermomonosporaceae</taxon>
        <taxon>Actinomadura</taxon>
    </lineage>
</organism>
<dbReference type="Gene3D" id="3.40.50.1820">
    <property type="entry name" value="alpha/beta hydrolase"/>
    <property type="match status" value="1"/>
</dbReference>
<gene>
    <name evidence="2" type="ORF">GNZ18_31710</name>
</gene>
<sequence length="398" mass="43340">MSAWNAVAKLDPFKTRIDEEVSSPPPPDQEWRFADEGGTAWVFHAEGRQHLARPVILSDGFHGGPTVLNDAIHNLEFAGYPFLSELRREGYDLIILGYQDCAASILDNARAATACVKKAIAERRGEAKLAVGGFSMGGIITRYALAAMEHAEDDHQTGTYVSYDSPHHGAWLPVAVQAFAHWVAEKFEGADGFSKLVDSPAARQLLEYHIAAFGEVPRVDPLRREFLAKLTEVGSWPKGPRKIGVANGTGDGMPNGVPPGEKALITSPPDLITLYTQESGAGRLVANVFGEEQRTDDLPMADGAPGGLLDFFRQLAQAVNDINLGISAEAVYPWTSFVPSISAMAAKTDKPWDNENLYGELANLASEFDDFKFADIDERHTDVTEDLCTWIIKELGEA</sequence>
<dbReference type="SUPFAM" id="SSF53474">
    <property type="entry name" value="alpha/beta-Hydrolases"/>
    <property type="match status" value="1"/>
</dbReference>
<dbReference type="InterPro" id="IPR007751">
    <property type="entry name" value="DUF676_lipase-like"/>
</dbReference>
<keyword evidence="3" id="KW-1185">Reference proteome</keyword>
<evidence type="ECO:0000313" key="3">
    <source>
        <dbReference type="Proteomes" id="UP000432015"/>
    </source>
</evidence>
<dbReference type="AlphaFoldDB" id="A0A7K1LAC4"/>
<name>A0A7K1LAC4_9ACTN</name>
<comment type="caution">
    <text evidence="2">The sequence shown here is derived from an EMBL/GenBank/DDBJ whole genome shotgun (WGS) entry which is preliminary data.</text>
</comment>
<dbReference type="RefSeq" id="WP_156220316.1">
    <property type="nucleotide sequence ID" value="NZ_WOFH01000013.1"/>
</dbReference>
<dbReference type="EMBL" id="WOFH01000013">
    <property type="protein sequence ID" value="MUN41135.1"/>
    <property type="molecule type" value="Genomic_DNA"/>
</dbReference>
<dbReference type="Pfam" id="PF05057">
    <property type="entry name" value="DUF676"/>
    <property type="match status" value="1"/>
</dbReference>
<evidence type="ECO:0000313" key="2">
    <source>
        <dbReference type="EMBL" id="MUN41135.1"/>
    </source>
</evidence>